<keyword evidence="4 7" id="KW-0812">Transmembrane</keyword>
<evidence type="ECO:0000259" key="8">
    <source>
        <dbReference type="Pfam" id="PF01545"/>
    </source>
</evidence>
<evidence type="ECO:0000256" key="1">
    <source>
        <dbReference type="ARBA" id="ARBA00004141"/>
    </source>
</evidence>
<keyword evidence="11" id="KW-1185">Reference proteome</keyword>
<dbReference type="SUPFAM" id="SSF160240">
    <property type="entry name" value="Cation efflux protein cytoplasmic domain-like"/>
    <property type="match status" value="1"/>
</dbReference>
<protein>
    <submittedName>
        <fullName evidence="10">Cation diffusion facilitator family transporter</fullName>
    </submittedName>
</protein>
<sequence>MTRALAWLTPRRLLGASVVAALATIALKTLAWYVTGSVGLLSDALESLVNLASAIFALVMVTIAQRPADDDHPYGHTKAEYFSSGFEGVLIFGAALAIGWTAIDRLMAPQPLEAPGLGLSLSVLSAALNGGLALVMLWAARHHRERGVTGGEAVEADARHLMTDVYTTGGVLVGVGLVYVTDWLWLDAVVALMVAANIVREGVHLMKRASDGLMDHALEPELQDRIDDVLAGFLDPAQPELLRFDHVITRRAGQRRYVDLHMHLPPNWSLRRAATLRGDVEQALMTAVPGLRAKIELLPGDVEARFHEEQDDC</sequence>
<dbReference type="Pfam" id="PF01545">
    <property type="entry name" value="Cation_efflux"/>
    <property type="match status" value="1"/>
</dbReference>
<name>A0ABW2RAC7_9BURK</name>
<keyword evidence="6 7" id="KW-0472">Membrane</keyword>
<comment type="subcellular location">
    <subcellularLocation>
        <location evidence="1">Membrane</location>
        <topology evidence="1">Multi-pass membrane protein</topology>
    </subcellularLocation>
</comment>
<evidence type="ECO:0000313" key="11">
    <source>
        <dbReference type="Proteomes" id="UP001596495"/>
    </source>
</evidence>
<comment type="similarity">
    <text evidence="2">Belongs to the cation diffusion facilitator (CDF) transporter (TC 2.A.4) family.</text>
</comment>
<dbReference type="EMBL" id="JBHTBX010000006">
    <property type="protein sequence ID" value="MFC7435025.1"/>
    <property type="molecule type" value="Genomic_DNA"/>
</dbReference>
<evidence type="ECO:0000256" key="7">
    <source>
        <dbReference type="SAM" id="Phobius"/>
    </source>
</evidence>
<dbReference type="InterPro" id="IPR036837">
    <property type="entry name" value="Cation_efflux_CTD_sf"/>
</dbReference>
<dbReference type="InterPro" id="IPR058533">
    <property type="entry name" value="Cation_efflux_TM"/>
</dbReference>
<dbReference type="SUPFAM" id="SSF161111">
    <property type="entry name" value="Cation efflux protein transmembrane domain-like"/>
    <property type="match status" value="1"/>
</dbReference>
<dbReference type="Pfam" id="PF16916">
    <property type="entry name" value="ZT_dimer"/>
    <property type="match status" value="1"/>
</dbReference>
<dbReference type="Gene3D" id="1.20.1510.10">
    <property type="entry name" value="Cation efflux protein transmembrane domain"/>
    <property type="match status" value="1"/>
</dbReference>
<dbReference type="PANTHER" id="PTHR43840">
    <property type="entry name" value="MITOCHONDRIAL METAL TRANSPORTER 1-RELATED"/>
    <property type="match status" value="1"/>
</dbReference>
<evidence type="ECO:0000256" key="5">
    <source>
        <dbReference type="ARBA" id="ARBA00022989"/>
    </source>
</evidence>
<dbReference type="Gene3D" id="3.30.70.1350">
    <property type="entry name" value="Cation efflux protein, cytoplasmic domain"/>
    <property type="match status" value="1"/>
</dbReference>
<dbReference type="InterPro" id="IPR002524">
    <property type="entry name" value="Cation_efflux"/>
</dbReference>
<reference evidence="11" key="1">
    <citation type="journal article" date="2019" name="Int. J. Syst. Evol. Microbiol.">
        <title>The Global Catalogue of Microorganisms (GCM) 10K type strain sequencing project: providing services to taxonomists for standard genome sequencing and annotation.</title>
        <authorList>
            <consortium name="The Broad Institute Genomics Platform"/>
            <consortium name="The Broad Institute Genome Sequencing Center for Infectious Disease"/>
            <person name="Wu L."/>
            <person name="Ma J."/>
        </authorList>
    </citation>
    <scope>NUCLEOTIDE SEQUENCE [LARGE SCALE GENOMIC DNA]</scope>
    <source>
        <strain evidence="11">CCUG 54518</strain>
    </source>
</reference>
<evidence type="ECO:0000259" key="9">
    <source>
        <dbReference type="Pfam" id="PF16916"/>
    </source>
</evidence>
<dbReference type="InterPro" id="IPR027470">
    <property type="entry name" value="Cation_efflux_CTD"/>
</dbReference>
<dbReference type="RefSeq" id="WP_382257080.1">
    <property type="nucleotide sequence ID" value="NZ_JBHTBX010000006.1"/>
</dbReference>
<feature type="transmembrane region" description="Helical" evidence="7">
    <location>
        <begin position="12"/>
        <end position="35"/>
    </location>
</feature>
<evidence type="ECO:0000256" key="3">
    <source>
        <dbReference type="ARBA" id="ARBA00022448"/>
    </source>
</evidence>
<dbReference type="NCBIfam" id="TIGR01297">
    <property type="entry name" value="CDF"/>
    <property type="match status" value="1"/>
</dbReference>
<proteinExistence type="inferred from homology"/>
<gene>
    <name evidence="10" type="ORF">ACFQNJ_10970</name>
</gene>
<accession>A0ABW2RAC7</accession>
<evidence type="ECO:0000256" key="6">
    <source>
        <dbReference type="ARBA" id="ARBA00023136"/>
    </source>
</evidence>
<dbReference type="InterPro" id="IPR050291">
    <property type="entry name" value="CDF_Transporter"/>
</dbReference>
<keyword evidence="5 7" id="KW-1133">Transmembrane helix</keyword>
<dbReference type="InterPro" id="IPR027469">
    <property type="entry name" value="Cation_efflux_TMD_sf"/>
</dbReference>
<evidence type="ECO:0000313" key="10">
    <source>
        <dbReference type="EMBL" id="MFC7435025.1"/>
    </source>
</evidence>
<keyword evidence="3" id="KW-0813">Transport</keyword>
<dbReference type="Proteomes" id="UP001596495">
    <property type="component" value="Unassembled WGS sequence"/>
</dbReference>
<feature type="domain" description="Cation efflux protein transmembrane" evidence="8">
    <location>
        <begin position="16"/>
        <end position="214"/>
    </location>
</feature>
<organism evidence="10 11">
    <name type="scientific">Hydrogenophaga bisanensis</name>
    <dbReference type="NCBI Taxonomy" id="439611"/>
    <lineage>
        <taxon>Bacteria</taxon>
        <taxon>Pseudomonadati</taxon>
        <taxon>Pseudomonadota</taxon>
        <taxon>Betaproteobacteria</taxon>
        <taxon>Burkholderiales</taxon>
        <taxon>Comamonadaceae</taxon>
        <taxon>Hydrogenophaga</taxon>
    </lineage>
</organism>
<feature type="transmembrane region" description="Helical" evidence="7">
    <location>
        <begin position="47"/>
        <end position="64"/>
    </location>
</feature>
<dbReference type="PANTHER" id="PTHR43840:SF15">
    <property type="entry name" value="MITOCHONDRIAL METAL TRANSPORTER 1-RELATED"/>
    <property type="match status" value="1"/>
</dbReference>
<evidence type="ECO:0000256" key="2">
    <source>
        <dbReference type="ARBA" id="ARBA00008114"/>
    </source>
</evidence>
<evidence type="ECO:0000256" key="4">
    <source>
        <dbReference type="ARBA" id="ARBA00022692"/>
    </source>
</evidence>
<feature type="domain" description="Cation efflux protein cytoplasmic" evidence="9">
    <location>
        <begin position="239"/>
        <end position="290"/>
    </location>
</feature>
<feature type="transmembrane region" description="Helical" evidence="7">
    <location>
        <begin position="115"/>
        <end position="140"/>
    </location>
</feature>
<comment type="caution">
    <text evidence="10">The sequence shown here is derived from an EMBL/GenBank/DDBJ whole genome shotgun (WGS) entry which is preliminary data.</text>
</comment>
<feature type="transmembrane region" description="Helical" evidence="7">
    <location>
        <begin position="85"/>
        <end position="103"/>
    </location>
</feature>